<gene>
    <name evidence="2" type="ORF">I316_00518</name>
</gene>
<dbReference type="InterPro" id="IPR024747">
    <property type="entry name" value="Pyridox_Oxase-rel"/>
</dbReference>
<reference evidence="2 3" key="1">
    <citation type="submission" date="2013-07" db="EMBL/GenBank/DDBJ databases">
        <title>The Genome Sequence of Cryptococcus heveanensis BCC8398.</title>
        <authorList>
            <consortium name="The Broad Institute Genome Sequencing Platform"/>
            <person name="Cuomo C."/>
            <person name="Litvintseva A."/>
            <person name="Chen Y."/>
            <person name="Heitman J."/>
            <person name="Sun S."/>
            <person name="Springer D."/>
            <person name="Dromer F."/>
            <person name="Young S.K."/>
            <person name="Zeng Q."/>
            <person name="Gargeya S."/>
            <person name="Fitzgerald M."/>
            <person name="Abouelleil A."/>
            <person name="Alvarado L."/>
            <person name="Berlin A.M."/>
            <person name="Chapman S.B."/>
            <person name="Dewar J."/>
            <person name="Goldberg J."/>
            <person name="Griggs A."/>
            <person name="Gujja S."/>
            <person name="Hansen M."/>
            <person name="Howarth C."/>
            <person name="Imamovic A."/>
            <person name="Larimer J."/>
            <person name="McCowan C."/>
            <person name="Murphy C."/>
            <person name="Pearson M."/>
            <person name="Priest M."/>
            <person name="Roberts A."/>
            <person name="Saif S."/>
            <person name="Shea T."/>
            <person name="Sykes S."/>
            <person name="Wortman J."/>
            <person name="Nusbaum C."/>
            <person name="Birren B."/>
        </authorList>
    </citation>
    <scope>NUCLEOTIDE SEQUENCE [LARGE SCALE GENOMIC DNA]</scope>
    <source>
        <strain evidence="2 3">BCC8398</strain>
    </source>
</reference>
<sequence>MSALPHRQSPVAADVRLYNNRASYSLQAALEIFRQSPVAHVAFVHPGDAETGEEEDYTTTGTKDARVSHERVQGRRRGQTVMNVPMIVTVVYEGEGEDEDAQESYTVYLHSHKHSGLTEAILAGTHGVTVTTAKIDGIVYSPVAQDHSLNYRSATFHLHQGRVLSNDDQDLEEKRSALGAVVNTVTGYDRSSSIGRPDDANTKRTTVMAFKIAAVSCKQRLGGHSSGSEPATEVPPGKERDEFTGVVPCWTEFGQPIGYGIKKEQVETMSRRRNEEGKAFAFSSAWASDEAKIEGLGKRRSNSR</sequence>
<dbReference type="SUPFAM" id="SSF50475">
    <property type="entry name" value="FMN-binding split barrel"/>
    <property type="match status" value="1"/>
</dbReference>
<organism evidence="2 3">
    <name type="scientific">Kwoniella heveanensis BCC8398</name>
    <dbReference type="NCBI Taxonomy" id="1296120"/>
    <lineage>
        <taxon>Eukaryota</taxon>
        <taxon>Fungi</taxon>
        <taxon>Dikarya</taxon>
        <taxon>Basidiomycota</taxon>
        <taxon>Agaricomycotina</taxon>
        <taxon>Tremellomycetes</taxon>
        <taxon>Tremellales</taxon>
        <taxon>Cryptococcaceae</taxon>
        <taxon>Kwoniella</taxon>
    </lineage>
</organism>
<dbReference type="Pfam" id="PF12900">
    <property type="entry name" value="Pyridox_ox_2"/>
    <property type="match status" value="1"/>
</dbReference>
<protein>
    <submittedName>
        <fullName evidence="2">Uncharacterized protein</fullName>
    </submittedName>
</protein>
<dbReference type="Proteomes" id="UP000092666">
    <property type="component" value="Unassembled WGS sequence"/>
</dbReference>
<proteinExistence type="predicted"/>
<name>A0A1B9H2B2_9TREE</name>
<reference evidence="3" key="2">
    <citation type="submission" date="2013-12" db="EMBL/GenBank/DDBJ databases">
        <title>Evolution of pathogenesis and genome organization in the Tremellales.</title>
        <authorList>
            <person name="Cuomo C."/>
            <person name="Litvintseva A."/>
            <person name="Heitman J."/>
            <person name="Chen Y."/>
            <person name="Sun S."/>
            <person name="Springer D."/>
            <person name="Dromer F."/>
            <person name="Young S."/>
            <person name="Zeng Q."/>
            <person name="Chapman S."/>
            <person name="Gujja S."/>
            <person name="Saif S."/>
            <person name="Birren B."/>
        </authorList>
    </citation>
    <scope>NUCLEOTIDE SEQUENCE [LARGE SCALE GENOMIC DNA]</scope>
    <source>
        <strain evidence="3">BCC8398</strain>
    </source>
</reference>
<evidence type="ECO:0000313" key="3">
    <source>
        <dbReference type="Proteomes" id="UP000092666"/>
    </source>
</evidence>
<dbReference type="STRING" id="1296120.A0A1B9H2B2"/>
<dbReference type="OrthoDB" id="444432at2759"/>
<dbReference type="PANTHER" id="PTHR34071">
    <property type="entry name" value="5-NITROIMIDAZOLE ANTIBIOTICS RESISTANCE PROTEIN, NIMA-FAMILY-RELATED PROTEIN-RELATED"/>
    <property type="match status" value="1"/>
</dbReference>
<evidence type="ECO:0000313" key="2">
    <source>
        <dbReference type="EMBL" id="OCF37397.1"/>
    </source>
</evidence>
<dbReference type="InterPro" id="IPR012349">
    <property type="entry name" value="Split_barrel_FMN-bd"/>
</dbReference>
<feature type="region of interest" description="Disordered" evidence="1">
    <location>
        <begin position="221"/>
        <end position="240"/>
    </location>
</feature>
<evidence type="ECO:0000256" key="1">
    <source>
        <dbReference type="SAM" id="MobiDB-lite"/>
    </source>
</evidence>
<dbReference type="Gene3D" id="2.30.110.10">
    <property type="entry name" value="Electron Transport, Fmn-binding Protein, Chain A"/>
    <property type="match status" value="1"/>
</dbReference>
<dbReference type="PANTHER" id="PTHR34071:SF2">
    <property type="entry name" value="FLAVIN-NUCLEOTIDE-BINDING PROTEIN"/>
    <property type="match status" value="1"/>
</dbReference>
<dbReference type="AlphaFoldDB" id="A0A1B9H2B2"/>
<accession>A0A1B9H2B2</accession>
<keyword evidence="3" id="KW-1185">Reference proteome</keyword>
<dbReference type="EMBL" id="KV700122">
    <property type="protein sequence ID" value="OCF37397.1"/>
    <property type="molecule type" value="Genomic_DNA"/>
</dbReference>